<feature type="transmembrane region" description="Helical" evidence="9">
    <location>
        <begin position="218"/>
        <end position="235"/>
    </location>
</feature>
<keyword evidence="6" id="KW-1278">Translocase</keyword>
<dbReference type="PANTHER" id="PTHR30578:SF1">
    <property type="entry name" value="NA(+)-TRANSLOCATING NADH-QUINONE REDUCTASE SUBUNIT B"/>
    <property type="match status" value="1"/>
</dbReference>
<keyword evidence="8 9" id="KW-0472">Membrane</keyword>
<dbReference type="Pfam" id="PF03116">
    <property type="entry name" value="NQR2_RnfD_RnfE"/>
    <property type="match status" value="1"/>
</dbReference>
<evidence type="ECO:0000256" key="9">
    <source>
        <dbReference type="SAM" id="Phobius"/>
    </source>
</evidence>
<dbReference type="Proteomes" id="UP000263486">
    <property type="component" value="Unassembled WGS sequence"/>
</dbReference>
<keyword evidence="2" id="KW-0597">Phosphoprotein</keyword>
<evidence type="ECO:0000313" key="10">
    <source>
        <dbReference type="EMBL" id="REI41694.1"/>
    </source>
</evidence>
<proteinExistence type="predicted"/>
<gene>
    <name evidence="10" type="ORF">DYH56_06000</name>
</gene>
<feature type="transmembrane region" description="Helical" evidence="9">
    <location>
        <begin position="65"/>
        <end position="95"/>
    </location>
</feature>
<dbReference type="NCBIfam" id="TIGR01946">
    <property type="entry name" value="rnfD"/>
    <property type="match status" value="1"/>
</dbReference>
<comment type="caution">
    <text evidence="10">The sequence shown here is derived from an EMBL/GenBank/DDBJ whole genome shotgun (WGS) entry which is preliminary data.</text>
</comment>
<dbReference type="EMBL" id="QUAJ01000008">
    <property type="protein sequence ID" value="REI41694.1"/>
    <property type="molecule type" value="Genomic_DNA"/>
</dbReference>
<sequence length="302" mass="33349">MEVKNMFQKQAVMRKVLISLAPLLVFSIFLYGFKSIGIFIITFTLGIFTEWLFVRKTKQKVSEAVLVTCSLYALSMPPLVPLWIVGIGIIFGIAFGKMVYGGFGRNIFNPAIAGRLFIYISFPNTVNQWLNPRSLDGFAGATPLAMLKNGELPPLLNLFTGFKSGSIGEGSIILIFIAFVYLISTKTASYRSSISTIIGFLIMQSILYFMNLGGANPIYSLFSGSILFLAVFMVTDPVSSPKKNSSLILYGLLIGVFTSLIRTYSLFLEGTSFAILLGNMFAPLFDETIGKLKGGYRWKKIQ</sequence>
<feature type="transmembrane region" description="Helical" evidence="9">
    <location>
        <begin position="194"/>
        <end position="212"/>
    </location>
</feature>
<accession>A0ABX9KHV0</accession>
<evidence type="ECO:0000256" key="1">
    <source>
        <dbReference type="ARBA" id="ARBA00022448"/>
    </source>
</evidence>
<keyword evidence="5 9" id="KW-0812">Transmembrane</keyword>
<dbReference type="InterPro" id="IPR011303">
    <property type="entry name" value="RnfD_bac"/>
</dbReference>
<keyword evidence="11" id="KW-1185">Reference proteome</keyword>
<keyword evidence="4" id="KW-0288">FMN</keyword>
<keyword evidence="3" id="KW-0285">Flavoprotein</keyword>
<keyword evidence="1" id="KW-0813">Transport</keyword>
<reference evidence="10 11" key="1">
    <citation type="submission" date="2018-08" db="EMBL/GenBank/DDBJ databases">
        <title>Draft genome sequence of Psychrilyobacter sp. strain SD5 isolated from Black Sea water.</title>
        <authorList>
            <person name="Yadav S."/>
            <person name="Villanueva L."/>
            <person name="Damste J.S.S."/>
        </authorList>
    </citation>
    <scope>NUCLEOTIDE SEQUENCE [LARGE SCALE GENOMIC DNA]</scope>
    <source>
        <strain evidence="10 11">SD5</strain>
    </source>
</reference>
<protein>
    <submittedName>
        <fullName evidence="10">RnfABCDGE type electron transport complex subunit D</fullName>
    </submittedName>
</protein>
<evidence type="ECO:0000256" key="6">
    <source>
        <dbReference type="ARBA" id="ARBA00022967"/>
    </source>
</evidence>
<dbReference type="PANTHER" id="PTHR30578">
    <property type="entry name" value="ELECTRON TRANSPORT COMPLEX PROTEIN RNFD"/>
    <property type="match status" value="1"/>
</dbReference>
<feature type="transmembrane region" description="Helical" evidence="9">
    <location>
        <begin position="247"/>
        <end position="267"/>
    </location>
</feature>
<evidence type="ECO:0000256" key="8">
    <source>
        <dbReference type="ARBA" id="ARBA00023136"/>
    </source>
</evidence>
<evidence type="ECO:0000256" key="5">
    <source>
        <dbReference type="ARBA" id="ARBA00022692"/>
    </source>
</evidence>
<name>A0ABX9KHV0_9FUSO</name>
<keyword evidence="7 9" id="KW-1133">Transmembrane helix</keyword>
<organism evidence="10 11">
    <name type="scientific">Psychrilyobacter piezotolerans</name>
    <dbReference type="NCBI Taxonomy" id="2293438"/>
    <lineage>
        <taxon>Bacteria</taxon>
        <taxon>Fusobacteriati</taxon>
        <taxon>Fusobacteriota</taxon>
        <taxon>Fusobacteriia</taxon>
        <taxon>Fusobacteriales</taxon>
        <taxon>Fusobacteriaceae</taxon>
        <taxon>Psychrilyobacter</taxon>
    </lineage>
</organism>
<evidence type="ECO:0000313" key="11">
    <source>
        <dbReference type="Proteomes" id="UP000263486"/>
    </source>
</evidence>
<feature type="transmembrane region" description="Helical" evidence="9">
    <location>
        <begin position="162"/>
        <end position="182"/>
    </location>
</feature>
<evidence type="ECO:0000256" key="7">
    <source>
        <dbReference type="ARBA" id="ARBA00022989"/>
    </source>
</evidence>
<evidence type="ECO:0000256" key="3">
    <source>
        <dbReference type="ARBA" id="ARBA00022630"/>
    </source>
</evidence>
<evidence type="ECO:0000256" key="4">
    <source>
        <dbReference type="ARBA" id="ARBA00022643"/>
    </source>
</evidence>
<dbReference type="InterPro" id="IPR004338">
    <property type="entry name" value="NqrB/RnfD"/>
</dbReference>
<evidence type="ECO:0000256" key="2">
    <source>
        <dbReference type="ARBA" id="ARBA00022553"/>
    </source>
</evidence>